<dbReference type="AlphaFoldDB" id="A0A382L7X8"/>
<dbReference type="InterPro" id="IPR050490">
    <property type="entry name" value="Bact_solute-bd_prot1"/>
</dbReference>
<accession>A0A382L7X8</accession>
<organism evidence="1">
    <name type="scientific">marine metagenome</name>
    <dbReference type="NCBI Taxonomy" id="408172"/>
    <lineage>
        <taxon>unclassified sequences</taxon>
        <taxon>metagenomes</taxon>
        <taxon>ecological metagenomes</taxon>
    </lineage>
</organism>
<sequence>MMHFTFAKRILALVAALAFTQVSLWAESLEMWISSHQDQVYYEKMAELFREKTKKDLTVKVSAYGFREMPDKLGVAFRTGQGIPDLVQLDETFFGVFIGPKTPFVDLTKRMKKTGLDKDLHPRRLEVFSYKGKILGAPQSLSAMVLYYRKDMFKELDVDPEELATWEGVEKVGDRLQKEHDQRLMAVDGTLFDVLLRQRGSDLFDAKGKLLPDFELAVEILENFANLAEKQIVVLPDRGTIFDPVFFSGDLETGEVLCVPGADWYGLDLFQQFAPDMKGMWGMLPLPAWKDEDGKLSPRTATFAGQG</sequence>
<proteinExistence type="predicted"/>
<evidence type="ECO:0000313" key="1">
    <source>
        <dbReference type="EMBL" id="SVC33014.1"/>
    </source>
</evidence>
<feature type="non-terminal residue" evidence="1">
    <location>
        <position position="307"/>
    </location>
</feature>
<protein>
    <recommendedName>
        <fullName evidence="2">Extracellular solute-binding protein</fullName>
    </recommendedName>
</protein>
<name>A0A382L7X8_9ZZZZ</name>
<dbReference type="PANTHER" id="PTHR43649">
    <property type="entry name" value="ARABINOSE-BINDING PROTEIN-RELATED"/>
    <property type="match status" value="1"/>
</dbReference>
<gene>
    <name evidence="1" type="ORF">METZ01_LOCUS285868</name>
</gene>
<dbReference type="PANTHER" id="PTHR43649:SF12">
    <property type="entry name" value="DIACETYLCHITOBIOSE BINDING PROTEIN DASA"/>
    <property type="match status" value="1"/>
</dbReference>
<dbReference type="EMBL" id="UINC01085453">
    <property type="protein sequence ID" value="SVC33014.1"/>
    <property type="molecule type" value="Genomic_DNA"/>
</dbReference>
<reference evidence="1" key="1">
    <citation type="submission" date="2018-05" db="EMBL/GenBank/DDBJ databases">
        <authorList>
            <person name="Lanie J.A."/>
            <person name="Ng W.-L."/>
            <person name="Kazmierczak K.M."/>
            <person name="Andrzejewski T.M."/>
            <person name="Davidsen T.M."/>
            <person name="Wayne K.J."/>
            <person name="Tettelin H."/>
            <person name="Glass J.I."/>
            <person name="Rusch D."/>
            <person name="Podicherti R."/>
            <person name="Tsui H.-C.T."/>
            <person name="Winkler M.E."/>
        </authorList>
    </citation>
    <scope>NUCLEOTIDE SEQUENCE</scope>
</reference>
<evidence type="ECO:0008006" key="2">
    <source>
        <dbReference type="Google" id="ProtNLM"/>
    </source>
</evidence>
<dbReference type="Gene3D" id="3.40.190.10">
    <property type="entry name" value="Periplasmic binding protein-like II"/>
    <property type="match status" value="1"/>
</dbReference>
<dbReference type="SUPFAM" id="SSF53850">
    <property type="entry name" value="Periplasmic binding protein-like II"/>
    <property type="match status" value="1"/>
</dbReference>
<dbReference type="Pfam" id="PF01547">
    <property type="entry name" value="SBP_bac_1"/>
    <property type="match status" value="1"/>
</dbReference>
<dbReference type="InterPro" id="IPR006059">
    <property type="entry name" value="SBP"/>
</dbReference>